<proteinExistence type="predicted"/>
<feature type="transmembrane region" description="Helical" evidence="6">
    <location>
        <begin position="69"/>
        <end position="87"/>
    </location>
</feature>
<sequence>MSPSSETGQTDRRWPRHVFGVGDEPDPRFSFANERTFLAWIRTALALVAAGVGVAAISQLNHSLTLEVHVASLVLVICGLAAGVGAFTRWARHERAIRLNQALPSSPLMPFLTVGVTIVALIAFVVLLS</sequence>
<keyword evidence="2" id="KW-1003">Cell membrane</keyword>
<dbReference type="EMBL" id="JAFBCF010000001">
    <property type="protein sequence ID" value="MBM7799343.1"/>
    <property type="molecule type" value="Genomic_DNA"/>
</dbReference>
<evidence type="ECO:0000313" key="8">
    <source>
        <dbReference type="EMBL" id="MBM7799343.1"/>
    </source>
</evidence>
<evidence type="ECO:0000256" key="5">
    <source>
        <dbReference type="ARBA" id="ARBA00023136"/>
    </source>
</evidence>
<evidence type="ECO:0000256" key="3">
    <source>
        <dbReference type="ARBA" id="ARBA00022692"/>
    </source>
</evidence>
<dbReference type="PANTHER" id="PTHR34187">
    <property type="entry name" value="FGR18P"/>
    <property type="match status" value="1"/>
</dbReference>
<comment type="subcellular location">
    <subcellularLocation>
        <location evidence="1">Cell membrane</location>
        <topology evidence="1">Multi-pass membrane protein</topology>
    </subcellularLocation>
</comment>
<dbReference type="InterPro" id="IPR003807">
    <property type="entry name" value="DUF202"/>
</dbReference>
<name>A0ABS2RKU5_9ACTN</name>
<evidence type="ECO:0000256" key="2">
    <source>
        <dbReference type="ARBA" id="ARBA00022475"/>
    </source>
</evidence>
<protein>
    <submittedName>
        <fullName evidence="8">Membrane protein</fullName>
    </submittedName>
</protein>
<gene>
    <name evidence="8" type="ORF">JOE57_002264</name>
</gene>
<comment type="caution">
    <text evidence="8">The sequence shown here is derived from an EMBL/GenBank/DDBJ whole genome shotgun (WGS) entry which is preliminary data.</text>
</comment>
<evidence type="ECO:0000256" key="6">
    <source>
        <dbReference type="SAM" id="Phobius"/>
    </source>
</evidence>
<accession>A0ABS2RKU5</accession>
<keyword evidence="4 6" id="KW-1133">Transmembrane helix</keyword>
<dbReference type="InterPro" id="IPR052053">
    <property type="entry name" value="IM_YidH-like"/>
</dbReference>
<feature type="domain" description="DUF202" evidence="7">
    <location>
        <begin position="28"/>
        <end position="96"/>
    </location>
</feature>
<evidence type="ECO:0000313" key="9">
    <source>
        <dbReference type="Proteomes" id="UP000704762"/>
    </source>
</evidence>
<keyword evidence="5 6" id="KW-0472">Membrane</keyword>
<dbReference type="Pfam" id="PF02656">
    <property type="entry name" value="DUF202"/>
    <property type="match status" value="1"/>
</dbReference>
<dbReference type="PANTHER" id="PTHR34187:SF2">
    <property type="entry name" value="DUF202 DOMAIN-CONTAINING PROTEIN"/>
    <property type="match status" value="1"/>
</dbReference>
<keyword evidence="9" id="KW-1185">Reference proteome</keyword>
<feature type="transmembrane region" description="Helical" evidence="6">
    <location>
        <begin position="108"/>
        <end position="128"/>
    </location>
</feature>
<keyword evidence="3 6" id="KW-0812">Transmembrane</keyword>
<evidence type="ECO:0000256" key="4">
    <source>
        <dbReference type="ARBA" id="ARBA00022989"/>
    </source>
</evidence>
<feature type="transmembrane region" description="Helical" evidence="6">
    <location>
        <begin position="37"/>
        <end position="57"/>
    </location>
</feature>
<evidence type="ECO:0000256" key="1">
    <source>
        <dbReference type="ARBA" id="ARBA00004651"/>
    </source>
</evidence>
<evidence type="ECO:0000259" key="7">
    <source>
        <dbReference type="Pfam" id="PF02656"/>
    </source>
</evidence>
<dbReference type="Proteomes" id="UP000704762">
    <property type="component" value="Unassembled WGS sequence"/>
</dbReference>
<dbReference type="RefSeq" id="WP_338041271.1">
    <property type="nucleotide sequence ID" value="NZ_BAAAQP010000001.1"/>
</dbReference>
<reference evidence="8 9" key="1">
    <citation type="submission" date="2021-01" db="EMBL/GenBank/DDBJ databases">
        <title>Sequencing the genomes of 1000 actinobacteria strains.</title>
        <authorList>
            <person name="Klenk H.-P."/>
        </authorList>
    </citation>
    <scope>NUCLEOTIDE SEQUENCE [LARGE SCALE GENOMIC DNA]</scope>
    <source>
        <strain evidence="8 9">DSM 18662</strain>
    </source>
</reference>
<organism evidence="8 9">
    <name type="scientific">Microlunatus panaciterrae</name>
    <dbReference type="NCBI Taxonomy" id="400768"/>
    <lineage>
        <taxon>Bacteria</taxon>
        <taxon>Bacillati</taxon>
        <taxon>Actinomycetota</taxon>
        <taxon>Actinomycetes</taxon>
        <taxon>Propionibacteriales</taxon>
        <taxon>Propionibacteriaceae</taxon>
        <taxon>Microlunatus</taxon>
    </lineage>
</organism>